<dbReference type="InterPro" id="IPR011766">
    <property type="entry name" value="TPP_enzyme_TPP-bd"/>
</dbReference>
<name>A0ABP8EKJ3_9MICO</name>
<dbReference type="Gene3D" id="3.40.50.1220">
    <property type="entry name" value="TPP-binding domain"/>
    <property type="match status" value="1"/>
</dbReference>
<protein>
    <submittedName>
        <fullName evidence="7">Thiamine pyrophosphate-requiring protein</fullName>
    </submittedName>
</protein>
<evidence type="ECO:0000259" key="4">
    <source>
        <dbReference type="Pfam" id="PF00205"/>
    </source>
</evidence>
<comment type="caution">
    <text evidence="7">The sequence shown here is derived from an EMBL/GenBank/DDBJ whole genome shotgun (WGS) entry which is preliminary data.</text>
</comment>
<feature type="domain" description="Thiamine pyrophosphate enzyme N-terminal TPP-binding" evidence="6">
    <location>
        <begin position="10"/>
        <end position="128"/>
    </location>
</feature>
<evidence type="ECO:0000256" key="2">
    <source>
        <dbReference type="ARBA" id="ARBA00023052"/>
    </source>
</evidence>
<evidence type="ECO:0000259" key="6">
    <source>
        <dbReference type="Pfam" id="PF02776"/>
    </source>
</evidence>
<dbReference type="InterPro" id="IPR012000">
    <property type="entry name" value="Thiamin_PyroP_enz_cen_dom"/>
</dbReference>
<keyword evidence="8" id="KW-1185">Reference proteome</keyword>
<dbReference type="InterPro" id="IPR012001">
    <property type="entry name" value="Thiamin_PyroP_enz_TPP-bd_dom"/>
</dbReference>
<dbReference type="PANTHER" id="PTHR42981">
    <property type="entry name" value="PYRUVATE DEHYDROGENASE [UBIQUINONE]"/>
    <property type="match status" value="1"/>
</dbReference>
<evidence type="ECO:0000256" key="1">
    <source>
        <dbReference type="ARBA" id="ARBA00007812"/>
    </source>
</evidence>
<gene>
    <name evidence="7" type="ORF">GCM10022261_19560</name>
</gene>
<dbReference type="EMBL" id="BAABAZ010000006">
    <property type="protein sequence ID" value="GAA4284425.1"/>
    <property type="molecule type" value="Genomic_DNA"/>
</dbReference>
<dbReference type="NCBIfam" id="NF006129">
    <property type="entry name" value="PRK08273.1"/>
    <property type="match status" value="1"/>
</dbReference>
<accession>A0ABP8EKJ3</accession>
<comment type="similarity">
    <text evidence="1 3">Belongs to the TPP enzyme family.</text>
</comment>
<dbReference type="Proteomes" id="UP001501586">
    <property type="component" value="Unassembled WGS sequence"/>
</dbReference>
<sequence length="602" mass="64720">MSDSNQKQSADLIIERLTVWGVKRLYGYPGDGNNPLLGALRRAQGASADAPAFIQAKHEESAAFMAVGEAKYTGGVGVVTSTQGPGAVHLLNGLYDAKLDSAPVVALVAQQHTSVLGSDYQQEIDLQNLFHDVASPFVQLVASPDQLPMVLDRAFRSALANAQPAVIILPHDVQQAPAPELGQAHGEVVTSPRWTTGLTLPRDEDLAAAAELIEAGEKIAILSGRGVKSAQEEVSALAERLGAGITTSLLGKPYVDESHPLAAGTMGHLGTTAANQVLQECDTLLIIGSNDPWTEFYPPPGQARAVQIDVDPAMLGNRYPVEVGLAGDSAASITALLERVQPRGQTAWRTEVERRITNWHEISRLRAEVPADPLNPELVVRRFAERIPADAQLAVDVGSSVYHYVRQMNLPTSVPAHLSSTLASMGCGIPYGLSAKESAPERPVVVLAGDGAMQMLGINELITVADRWPRWQDPRFIVLVLHNRDLAEVSWEQREMQAQPRYADSQDIPRFDFAGYAELLGLTGLRVSDPATAPEVLDRAFGAGKPVVIEALTDRDVPLLPPFPHGRAKLDAMRAGLEAEGDAGAHARELLSVYARIEEEHQ</sequence>
<dbReference type="Pfam" id="PF02775">
    <property type="entry name" value="TPP_enzyme_C"/>
    <property type="match status" value="1"/>
</dbReference>
<dbReference type="PROSITE" id="PS00187">
    <property type="entry name" value="TPP_ENZYMES"/>
    <property type="match status" value="1"/>
</dbReference>
<dbReference type="Gene3D" id="3.40.50.970">
    <property type="match status" value="2"/>
</dbReference>
<dbReference type="Pfam" id="PF02776">
    <property type="entry name" value="TPP_enzyme_N"/>
    <property type="match status" value="1"/>
</dbReference>
<dbReference type="InterPro" id="IPR000399">
    <property type="entry name" value="TPP-bd_CS"/>
</dbReference>
<evidence type="ECO:0000259" key="5">
    <source>
        <dbReference type="Pfam" id="PF02775"/>
    </source>
</evidence>
<dbReference type="SUPFAM" id="SSF52467">
    <property type="entry name" value="DHS-like NAD/FAD-binding domain"/>
    <property type="match status" value="1"/>
</dbReference>
<keyword evidence="2 3" id="KW-0786">Thiamine pyrophosphate</keyword>
<dbReference type="SUPFAM" id="SSF52518">
    <property type="entry name" value="Thiamin diphosphate-binding fold (THDP-binding)"/>
    <property type="match status" value="2"/>
</dbReference>
<dbReference type="InterPro" id="IPR047210">
    <property type="entry name" value="TPP_PYR_POXB-like"/>
</dbReference>
<evidence type="ECO:0000313" key="8">
    <source>
        <dbReference type="Proteomes" id="UP001501586"/>
    </source>
</evidence>
<feature type="domain" description="Thiamine pyrophosphate enzyme central" evidence="4">
    <location>
        <begin position="206"/>
        <end position="336"/>
    </location>
</feature>
<reference evidence="8" key="1">
    <citation type="journal article" date="2019" name="Int. J. Syst. Evol. Microbiol.">
        <title>The Global Catalogue of Microorganisms (GCM) 10K type strain sequencing project: providing services to taxonomists for standard genome sequencing and annotation.</title>
        <authorList>
            <consortium name="The Broad Institute Genomics Platform"/>
            <consortium name="The Broad Institute Genome Sequencing Center for Infectious Disease"/>
            <person name="Wu L."/>
            <person name="Ma J."/>
        </authorList>
    </citation>
    <scope>NUCLEOTIDE SEQUENCE [LARGE SCALE GENOMIC DNA]</scope>
    <source>
        <strain evidence="8">JCM 17458</strain>
    </source>
</reference>
<dbReference type="InterPro" id="IPR047211">
    <property type="entry name" value="POXB-like"/>
</dbReference>
<evidence type="ECO:0000313" key="7">
    <source>
        <dbReference type="EMBL" id="GAA4284425.1"/>
    </source>
</evidence>
<evidence type="ECO:0000256" key="3">
    <source>
        <dbReference type="RuleBase" id="RU362132"/>
    </source>
</evidence>
<dbReference type="CDD" id="cd07039">
    <property type="entry name" value="TPP_PYR_POX"/>
    <property type="match status" value="1"/>
</dbReference>
<feature type="domain" description="Thiamine pyrophosphate enzyme TPP-binding" evidence="5">
    <location>
        <begin position="396"/>
        <end position="550"/>
    </location>
</feature>
<dbReference type="InterPro" id="IPR029035">
    <property type="entry name" value="DHS-like_NAD/FAD-binding_dom"/>
</dbReference>
<proteinExistence type="inferred from homology"/>
<organism evidence="7 8">
    <name type="scientific">Brevibacterium daeguense</name>
    <dbReference type="NCBI Taxonomy" id="909936"/>
    <lineage>
        <taxon>Bacteria</taxon>
        <taxon>Bacillati</taxon>
        <taxon>Actinomycetota</taxon>
        <taxon>Actinomycetes</taxon>
        <taxon>Micrococcales</taxon>
        <taxon>Brevibacteriaceae</taxon>
        <taxon>Brevibacterium</taxon>
    </lineage>
</organism>
<dbReference type="RefSeq" id="WP_236866287.1">
    <property type="nucleotide sequence ID" value="NZ_BAABAZ010000006.1"/>
</dbReference>
<dbReference type="InterPro" id="IPR029061">
    <property type="entry name" value="THDP-binding"/>
</dbReference>
<dbReference type="Pfam" id="PF00205">
    <property type="entry name" value="TPP_enzyme_M"/>
    <property type="match status" value="1"/>
</dbReference>
<dbReference type="PANTHER" id="PTHR42981:SF2">
    <property type="entry name" value="PYRUVATE DEHYDROGENASE [UBIQUINONE]"/>
    <property type="match status" value="1"/>
</dbReference>